<evidence type="ECO:0000256" key="2">
    <source>
        <dbReference type="ARBA" id="ARBA00012513"/>
    </source>
</evidence>
<gene>
    <name evidence="16" type="ORF">HJG59_001633</name>
</gene>
<comment type="catalytic activity">
    <reaction evidence="10">
        <text>L-seryl-[protein] + ATP = O-phospho-L-seryl-[protein] + ADP + H(+)</text>
        <dbReference type="Rhea" id="RHEA:17989"/>
        <dbReference type="Rhea" id="RHEA-COMP:9863"/>
        <dbReference type="Rhea" id="RHEA-COMP:11604"/>
        <dbReference type="ChEBI" id="CHEBI:15378"/>
        <dbReference type="ChEBI" id="CHEBI:29999"/>
        <dbReference type="ChEBI" id="CHEBI:30616"/>
        <dbReference type="ChEBI" id="CHEBI:83421"/>
        <dbReference type="ChEBI" id="CHEBI:456216"/>
        <dbReference type="EC" id="2.7.11.1"/>
    </reaction>
</comment>
<evidence type="ECO:0000256" key="3">
    <source>
        <dbReference type="ARBA" id="ARBA00022527"/>
    </source>
</evidence>
<dbReference type="InterPro" id="IPR011009">
    <property type="entry name" value="Kinase-like_dom_sf"/>
</dbReference>
<dbReference type="InterPro" id="IPR036936">
    <property type="entry name" value="CRIB_dom_sf"/>
</dbReference>
<dbReference type="InParanoid" id="A0A7J8JQS4"/>
<dbReference type="Pfam" id="PF00069">
    <property type="entry name" value="Pkinase"/>
    <property type="match status" value="1"/>
</dbReference>
<evidence type="ECO:0000256" key="6">
    <source>
        <dbReference type="ARBA" id="ARBA00022741"/>
    </source>
</evidence>
<protein>
    <recommendedName>
        <fullName evidence="2">non-specific serine/threonine protein kinase</fullName>
        <ecNumber evidence="2">2.7.11.1</ecNumber>
    </recommendedName>
</protein>
<dbReference type="PANTHER" id="PTHR45832:SF3">
    <property type="entry name" value="NON-SPECIFIC SERINE_THREONINE PROTEIN KINASE"/>
    <property type="match status" value="1"/>
</dbReference>
<dbReference type="SMART" id="SM00285">
    <property type="entry name" value="PBD"/>
    <property type="match status" value="1"/>
</dbReference>
<feature type="compositionally biased region" description="Low complexity" evidence="12">
    <location>
        <begin position="1240"/>
        <end position="1251"/>
    </location>
</feature>
<dbReference type="InterPro" id="IPR000095">
    <property type="entry name" value="CRIB_dom"/>
</dbReference>
<feature type="binding site" evidence="11">
    <location>
        <position position="1409"/>
    </location>
    <ligand>
        <name>ATP</name>
        <dbReference type="ChEBI" id="CHEBI:30616"/>
    </ligand>
</feature>
<dbReference type="Pfam" id="PF00786">
    <property type="entry name" value="PBD"/>
    <property type="match status" value="1"/>
</dbReference>
<dbReference type="Pfam" id="PF08311">
    <property type="entry name" value="Mad3_BUB1_I"/>
    <property type="match status" value="1"/>
</dbReference>
<dbReference type="Gene3D" id="1.25.40.430">
    <property type="match status" value="1"/>
</dbReference>
<dbReference type="FunFam" id="1.10.510.10:FF:000073">
    <property type="entry name" value="Non-specific serine/threonine protein kinase"/>
    <property type="match status" value="1"/>
</dbReference>
<keyword evidence="3" id="KW-0723">Serine/threonine-protein kinase</keyword>
<dbReference type="SMART" id="SM00777">
    <property type="entry name" value="Mad3_BUB1_I"/>
    <property type="match status" value="1"/>
</dbReference>
<dbReference type="CDD" id="cd01093">
    <property type="entry name" value="CRIB_PAK_like"/>
    <property type="match status" value="1"/>
</dbReference>
<dbReference type="InterPro" id="IPR000719">
    <property type="entry name" value="Prot_kinase_dom"/>
</dbReference>
<evidence type="ECO:0000256" key="9">
    <source>
        <dbReference type="ARBA" id="ARBA00047899"/>
    </source>
</evidence>
<evidence type="ECO:0000256" key="10">
    <source>
        <dbReference type="ARBA" id="ARBA00048679"/>
    </source>
</evidence>
<keyword evidence="8 11" id="KW-0067">ATP-binding</keyword>
<sequence>MAAKKEGGALSEAMSLEGDEWELSKENVQPLRQGRSISTLRGVLAQQESARNTTLQQQKRAFESEIRFYTGNDPLDVWDRYINWTEQNYPQGGKESNMSTLLERAVEALQGEKRYYNDPRFLSLWLKLGHLCNEPLDMYSYLHNQGIAVSLAQFYISWAEEYEARENFKKADMIFQEGIQQKAEPLERLQSQHRQFQARVTRQTLLALEKEEEEEDSGSSVPQRSTLAELKSKGKKTARAPIRRIGDALKASNQNRGLQNPLPQPMQSNSRITVFDENADEASVAELSKPTVQPWIAPPVSRAKENELQAGPWNAGRPLEYRPHGSTASVTDVPSVLPSFTPYVEETAQQPVMTPCKIEPSINHILSTRKPGKEEGDLLQRVQSHQQASEEKKEKMMYCKEKIYAGVGEFSFEEIRAEVFRKKLKAQREAELLTSAEKRAEMQKQIEEMEKKLKEIQTTQQERADDQQEEKIPTKETAELQIASESQEIPGMTVSNSVCPVNSCARKTSLAENIWQEQPLSEGPSIPFSIFDEFLLSEKKNSSPPADPSRVLVQRRPLAVLKTSDSIISNEDMSPDICDEFTGIEPLSEDAIITGFRNVTICPNPEDTCDFARAARFVSTPFHEIISLKDLPSDPERLLQEEDLDVKTSEDQQTACGTIYNPPLSIKKLSPIIEDSGEATHSSGFSGSSASVISTSSIKCLHIPEKLELTNEAIENSIQSPWCSQYRRQLLKSQPELSASTEFFVEDRPMPKLEIEKEIELGNEDYCIKQEYLTCEDYKLFWVTPRNSAELTIIKVSSQTVPWDFYINLKLKERLNEECDYLCSYYQYQDGCIVWHQYTNCFTLQDLFQHSEFITREITLLIVYNLLTIVEKLHKAEIVHGDLSPRSLLFRNRIYDPYDCDKNNQALNIVDFSYSVDIRAQLDVFSLSGFRTLQFLEGQKIQANCSSPYQASEDWQGSSQEEEETGRQPARGTMFRKKKKKRPEISAPQNFQHRVHTSFDPKEGKFVGLPPQWQNILDTLRRPKPVVDPSRITRVQLQPMKTVVRGSSVPMDGYISGLLNDIQKLSLISSNTLRGRSPTSRRRAQSLGLLGEEHWAANPDMYLQSPQSEHTDPHSLYLSCNGGTPAGHQQMPWPEPQSRRVPPNGLATKAQSLGPAEFQGATQRCLQLGACLQSSPPGASPPAASGRRGTKAARHGSEEARPQSCLVGSAAGRPGGEGSPSPKTQESSLKHKLFRSMFLSTPATAPPSGSKPGPPPQSKPNSSFRPPQKDNPTSLVSKAQSLPSDQPMGTFSPLTTSDTSSPQKSLRTAPAAGPPPGRSSPAGSPRTRHAQISTSNLYLPQDPTVAKGALAGEDAGIVTHEQFKAALRMVVDQGDPRLLLDSYVKIGEGSTGIVCLAREKHSGRQVAVKMMDLRKQQRRELLFNEVVIMRDYQHFNVVEMYKSYLVGEELWVLMEFLQGGALTDIISQVRLNEEQIATVCEAVLQALAYLHAQGVIHRDIKSDSILLTLDGRVKLSDFGFCAQISKDVPKRKSLVGTPYWMAPEVISRSLYATEVDIWSLGIMVIEMVDGEPPYFSDSPVQAMKRLRDSSPPKLKNSHKVSPVLRDFLERMLVRDPQERATARELLDHPFLLQTGLPECLVPLIQLYHKQTSTC</sequence>
<dbReference type="CDD" id="cd06659">
    <property type="entry name" value="STKc_PAK6"/>
    <property type="match status" value="1"/>
</dbReference>
<comment type="catalytic activity">
    <reaction evidence="9">
        <text>L-threonyl-[protein] + ATP = O-phospho-L-threonyl-[protein] + ADP + H(+)</text>
        <dbReference type="Rhea" id="RHEA:46608"/>
        <dbReference type="Rhea" id="RHEA-COMP:11060"/>
        <dbReference type="Rhea" id="RHEA-COMP:11605"/>
        <dbReference type="ChEBI" id="CHEBI:15378"/>
        <dbReference type="ChEBI" id="CHEBI:30013"/>
        <dbReference type="ChEBI" id="CHEBI:30616"/>
        <dbReference type="ChEBI" id="CHEBI:61977"/>
        <dbReference type="ChEBI" id="CHEBI:456216"/>
        <dbReference type="EC" id="2.7.11.1"/>
    </reaction>
</comment>
<dbReference type="PROSITE" id="PS51489">
    <property type="entry name" value="BUB1_N"/>
    <property type="match status" value="1"/>
</dbReference>
<dbReference type="Gene3D" id="3.90.810.10">
    <property type="entry name" value="CRIB domain"/>
    <property type="match status" value="1"/>
</dbReference>
<keyword evidence="5" id="KW-0808">Transferase</keyword>
<evidence type="ECO:0000256" key="12">
    <source>
        <dbReference type="SAM" id="MobiDB-lite"/>
    </source>
</evidence>
<evidence type="ECO:0000256" key="5">
    <source>
        <dbReference type="ARBA" id="ARBA00022679"/>
    </source>
</evidence>
<feature type="compositionally biased region" description="Low complexity" evidence="12">
    <location>
        <begin position="1174"/>
        <end position="1187"/>
    </location>
</feature>
<reference evidence="16 17" key="1">
    <citation type="journal article" date="2020" name="Nature">
        <title>Six reference-quality genomes reveal evolution of bat adaptations.</title>
        <authorList>
            <person name="Jebb D."/>
            <person name="Huang Z."/>
            <person name="Pippel M."/>
            <person name="Hughes G.M."/>
            <person name="Lavrichenko K."/>
            <person name="Devanna P."/>
            <person name="Winkler S."/>
            <person name="Jermiin L.S."/>
            <person name="Skirmuntt E.C."/>
            <person name="Katzourakis A."/>
            <person name="Burkitt-Gray L."/>
            <person name="Ray D.A."/>
            <person name="Sullivan K.A.M."/>
            <person name="Roscito J.G."/>
            <person name="Kirilenko B.M."/>
            <person name="Davalos L.M."/>
            <person name="Corthals A.P."/>
            <person name="Power M.L."/>
            <person name="Jones G."/>
            <person name="Ransome R.D."/>
            <person name="Dechmann D.K.N."/>
            <person name="Locatelli A.G."/>
            <person name="Puechmaille S.J."/>
            <person name="Fedrigo O."/>
            <person name="Jarvis E.D."/>
            <person name="Hiller M."/>
            <person name="Vernes S.C."/>
            <person name="Myers E.W."/>
            <person name="Teeling E.C."/>
        </authorList>
    </citation>
    <scope>NUCLEOTIDE SEQUENCE [LARGE SCALE GENOMIC DNA]</scope>
    <source>
        <strain evidence="16">MMolMol1</strain>
        <tissue evidence="16">Muscle</tissue>
    </source>
</reference>
<dbReference type="EC" id="2.7.11.1" evidence="2"/>
<dbReference type="PROSITE" id="PS00107">
    <property type="entry name" value="PROTEIN_KINASE_ATP"/>
    <property type="match status" value="1"/>
</dbReference>
<dbReference type="Gene3D" id="3.30.200.20">
    <property type="entry name" value="Phosphorylase Kinase, domain 1"/>
    <property type="match status" value="1"/>
</dbReference>
<keyword evidence="4" id="KW-0597">Phosphoprotein</keyword>
<dbReference type="FunCoup" id="A0A7J8JQS4">
    <property type="interactions" value="945"/>
</dbReference>
<feature type="compositionally biased region" description="Basic and acidic residues" evidence="12">
    <location>
        <begin position="462"/>
        <end position="476"/>
    </location>
</feature>
<evidence type="ECO:0000256" key="8">
    <source>
        <dbReference type="ARBA" id="ARBA00022840"/>
    </source>
</evidence>
<keyword evidence="7 16" id="KW-0418">Kinase</keyword>
<feature type="domain" description="BUB1 N-terminal" evidence="15">
    <location>
        <begin position="62"/>
        <end position="226"/>
    </location>
</feature>
<dbReference type="InterPro" id="IPR013212">
    <property type="entry name" value="Mad3/Bub1_I"/>
</dbReference>
<feature type="region of interest" description="Disordered" evidence="12">
    <location>
        <begin position="1106"/>
        <end position="1150"/>
    </location>
</feature>
<evidence type="ECO:0000259" key="15">
    <source>
        <dbReference type="PROSITE" id="PS51489"/>
    </source>
</evidence>
<dbReference type="PROSITE" id="PS50011">
    <property type="entry name" value="PROTEIN_KINASE_DOM"/>
    <property type="match status" value="1"/>
</dbReference>
<dbReference type="InterPro" id="IPR051931">
    <property type="entry name" value="PAK3-like"/>
</dbReference>
<dbReference type="InterPro" id="IPR035066">
    <property type="entry name" value="STKc_PAK6"/>
</dbReference>
<dbReference type="PROSITE" id="PS50108">
    <property type="entry name" value="CRIB"/>
    <property type="match status" value="1"/>
</dbReference>
<evidence type="ECO:0000259" key="13">
    <source>
        <dbReference type="PROSITE" id="PS50011"/>
    </source>
</evidence>
<feature type="compositionally biased region" description="Polar residues" evidence="12">
    <location>
        <begin position="1270"/>
        <end position="1306"/>
    </location>
</feature>
<feature type="region of interest" description="Disordered" evidence="12">
    <location>
        <begin position="1172"/>
        <end position="1337"/>
    </location>
</feature>
<dbReference type="PANTHER" id="PTHR45832">
    <property type="entry name" value="SERINE/THREONINE-PROTEIN KINASE SAMKA-RELATED-RELATED"/>
    <property type="match status" value="1"/>
</dbReference>
<dbReference type="EMBL" id="JACASF010000001">
    <property type="protein sequence ID" value="KAF6499213.1"/>
    <property type="molecule type" value="Genomic_DNA"/>
</dbReference>
<evidence type="ECO:0000256" key="1">
    <source>
        <dbReference type="ARBA" id="ARBA00008874"/>
    </source>
</evidence>
<feature type="domain" description="Protein kinase" evidence="13">
    <location>
        <begin position="1380"/>
        <end position="1631"/>
    </location>
</feature>
<feature type="compositionally biased region" description="Polar residues" evidence="12">
    <location>
        <begin position="949"/>
        <end position="959"/>
    </location>
</feature>
<dbReference type="Gene3D" id="1.10.510.10">
    <property type="entry name" value="Transferase(Phosphotransferase) domain 1"/>
    <property type="match status" value="2"/>
</dbReference>
<dbReference type="SUPFAM" id="SSF56112">
    <property type="entry name" value="Protein kinase-like (PK-like)"/>
    <property type="match status" value="2"/>
</dbReference>
<dbReference type="InterPro" id="IPR033923">
    <property type="entry name" value="PAK_BD"/>
</dbReference>
<proteinExistence type="inferred from homology"/>
<feature type="region of interest" description="Disordered" evidence="12">
    <location>
        <begin position="209"/>
        <end position="268"/>
    </location>
</feature>
<dbReference type="FunFam" id="1.25.40.430:FF:000002">
    <property type="entry name" value="mitotic checkpoint serine/threonine-protein kinase BUB1 beta"/>
    <property type="match status" value="1"/>
</dbReference>
<evidence type="ECO:0000256" key="11">
    <source>
        <dbReference type="PROSITE-ProRule" id="PRU10141"/>
    </source>
</evidence>
<evidence type="ECO:0000313" key="16">
    <source>
        <dbReference type="EMBL" id="KAF6499213.1"/>
    </source>
</evidence>
<feature type="region of interest" description="Disordered" evidence="12">
    <location>
        <begin position="454"/>
        <end position="476"/>
    </location>
</feature>
<dbReference type="FunFam" id="3.30.200.20:FF:000141">
    <property type="entry name" value="Non-specific serine/threonine protein kinase"/>
    <property type="match status" value="1"/>
</dbReference>
<keyword evidence="17" id="KW-1185">Reference proteome</keyword>
<evidence type="ECO:0000256" key="4">
    <source>
        <dbReference type="ARBA" id="ARBA00022553"/>
    </source>
</evidence>
<dbReference type="GO" id="GO:0005524">
    <property type="term" value="F:ATP binding"/>
    <property type="evidence" value="ECO:0007669"/>
    <property type="project" value="UniProtKB-UniRule"/>
</dbReference>
<feature type="compositionally biased region" description="Basic residues" evidence="12">
    <location>
        <begin position="233"/>
        <end position="242"/>
    </location>
</feature>
<feature type="domain" description="CRIB" evidence="14">
    <location>
        <begin position="985"/>
        <end position="998"/>
    </location>
</feature>
<comment type="similarity">
    <text evidence="1">Belongs to the protein kinase superfamily. STE Ser/Thr protein kinase family. STE20 subfamily.</text>
</comment>
<name>A0A7J8JQS4_MOLMO</name>
<feature type="region of interest" description="Disordered" evidence="12">
    <location>
        <begin position="949"/>
        <end position="996"/>
    </location>
</feature>
<evidence type="ECO:0000259" key="14">
    <source>
        <dbReference type="PROSITE" id="PS50108"/>
    </source>
</evidence>
<keyword evidence="6 11" id="KW-0547">Nucleotide-binding</keyword>
<organism evidence="16 17">
    <name type="scientific">Molossus molossus</name>
    <name type="common">Pallas' mastiff bat</name>
    <name type="synonym">Vespertilio molossus</name>
    <dbReference type="NCBI Taxonomy" id="27622"/>
    <lineage>
        <taxon>Eukaryota</taxon>
        <taxon>Metazoa</taxon>
        <taxon>Chordata</taxon>
        <taxon>Craniata</taxon>
        <taxon>Vertebrata</taxon>
        <taxon>Euteleostomi</taxon>
        <taxon>Mammalia</taxon>
        <taxon>Eutheria</taxon>
        <taxon>Laurasiatheria</taxon>
        <taxon>Chiroptera</taxon>
        <taxon>Yangochiroptera</taxon>
        <taxon>Molossidae</taxon>
        <taxon>Molossus</taxon>
    </lineage>
</organism>
<dbReference type="InterPro" id="IPR017441">
    <property type="entry name" value="Protein_kinase_ATP_BS"/>
</dbReference>
<evidence type="ECO:0000313" key="17">
    <source>
        <dbReference type="Proteomes" id="UP000550707"/>
    </source>
</evidence>
<comment type="caution">
    <text evidence="16">The sequence shown here is derived from an EMBL/GenBank/DDBJ whole genome shotgun (WGS) entry which is preliminary data.</text>
</comment>
<dbReference type="Proteomes" id="UP000550707">
    <property type="component" value="Unassembled WGS sequence"/>
</dbReference>
<dbReference type="GO" id="GO:0004674">
    <property type="term" value="F:protein serine/threonine kinase activity"/>
    <property type="evidence" value="ECO:0007669"/>
    <property type="project" value="UniProtKB-KW"/>
</dbReference>
<evidence type="ECO:0000256" key="7">
    <source>
        <dbReference type="ARBA" id="ARBA00022777"/>
    </source>
</evidence>
<accession>A0A7J8JQS4</accession>
<dbReference type="FunFam" id="3.90.810.10:FF:000002">
    <property type="entry name" value="Non-specific serine/threonine protein kinase"/>
    <property type="match status" value="1"/>
</dbReference>